<keyword evidence="4" id="KW-1185">Reference proteome</keyword>
<dbReference type="EMBL" id="JBBUTG010000009">
    <property type="protein sequence ID" value="MEK8032240.1"/>
    <property type="molecule type" value="Genomic_DNA"/>
</dbReference>
<evidence type="ECO:0000313" key="4">
    <source>
        <dbReference type="Proteomes" id="UP001371218"/>
    </source>
</evidence>
<protein>
    <submittedName>
        <fullName evidence="3">Polymer-forming cytoskeletal protein</fullName>
    </submittedName>
</protein>
<proteinExistence type="inferred from homology"/>
<dbReference type="Proteomes" id="UP001371218">
    <property type="component" value="Unassembled WGS sequence"/>
</dbReference>
<dbReference type="Pfam" id="PF04519">
    <property type="entry name" value="Bactofilin"/>
    <property type="match status" value="1"/>
</dbReference>
<organism evidence="3 4">
    <name type="scientific">Ideonella lacteola</name>
    <dbReference type="NCBI Taxonomy" id="2984193"/>
    <lineage>
        <taxon>Bacteria</taxon>
        <taxon>Pseudomonadati</taxon>
        <taxon>Pseudomonadota</taxon>
        <taxon>Betaproteobacteria</taxon>
        <taxon>Burkholderiales</taxon>
        <taxon>Sphaerotilaceae</taxon>
        <taxon>Ideonella</taxon>
    </lineage>
</organism>
<comment type="similarity">
    <text evidence="1">Belongs to the bactofilin family.</text>
</comment>
<evidence type="ECO:0000256" key="2">
    <source>
        <dbReference type="SAM" id="MobiDB-lite"/>
    </source>
</evidence>
<gene>
    <name evidence="3" type="ORF">AACH06_15535</name>
</gene>
<dbReference type="PANTHER" id="PTHR35024:SF4">
    <property type="entry name" value="POLYMER-FORMING CYTOSKELETAL PROTEIN"/>
    <property type="match status" value="1"/>
</dbReference>
<evidence type="ECO:0000313" key="3">
    <source>
        <dbReference type="EMBL" id="MEK8032240.1"/>
    </source>
</evidence>
<dbReference type="PANTHER" id="PTHR35024">
    <property type="entry name" value="HYPOTHETICAL CYTOSOLIC PROTEIN"/>
    <property type="match status" value="1"/>
</dbReference>
<dbReference type="InterPro" id="IPR007607">
    <property type="entry name" value="BacA/B"/>
</dbReference>
<name>A0ABU9BUE8_9BURK</name>
<accession>A0ABU9BUE8</accession>
<reference evidence="3 4" key="1">
    <citation type="submission" date="2024-04" db="EMBL/GenBank/DDBJ databases">
        <title>Novel species of the genus Ideonella isolated from streams.</title>
        <authorList>
            <person name="Lu H."/>
        </authorList>
    </citation>
    <scope>NUCLEOTIDE SEQUENCE [LARGE SCALE GENOMIC DNA]</scope>
    <source>
        <strain evidence="3 4">DXS29W</strain>
    </source>
</reference>
<sequence>MWFKKQPPIRSLIGEGTAVHGELRFGEGLRIDGEVHGDVIAAGDRPTLLVISENARVHGKVIAGHVIINGEVVGPVHSTELLEIQPKARISGEVRYETLEMHQGATIDGELRHHSSQGEKPALVLAASNDA</sequence>
<comment type="caution">
    <text evidence="3">The sequence shown here is derived from an EMBL/GenBank/DDBJ whole genome shotgun (WGS) entry which is preliminary data.</text>
</comment>
<dbReference type="RefSeq" id="WP_341426652.1">
    <property type="nucleotide sequence ID" value="NZ_JBBUTG010000009.1"/>
</dbReference>
<feature type="region of interest" description="Disordered" evidence="2">
    <location>
        <begin position="111"/>
        <end position="131"/>
    </location>
</feature>
<evidence type="ECO:0000256" key="1">
    <source>
        <dbReference type="ARBA" id="ARBA00044755"/>
    </source>
</evidence>